<accession>A0A0B2VSG8</accession>
<name>A0A0B2VSG8_TOXCA</name>
<dbReference type="AlphaFoldDB" id="A0A0B2VSG8"/>
<sequence length="136" mass="15257">MLKNSKNGSSYHEMALVKAEQFVYMDVSREGFDCTPYYCKTGSYGREVRLKSLTVDCATVTGVEQQGCCRNEKSIQLSAQQSCWLWICSGLHEPLSGDAGDVTLQLTEATIKSHHLDSPKLRQWEHFSRSSAEEDA</sequence>
<gene>
    <name evidence="1" type="ORF">Tcan_14017</name>
</gene>
<comment type="caution">
    <text evidence="1">The sequence shown here is derived from an EMBL/GenBank/DDBJ whole genome shotgun (WGS) entry which is preliminary data.</text>
</comment>
<protein>
    <submittedName>
        <fullName evidence="1">Uncharacterized protein</fullName>
    </submittedName>
</protein>
<evidence type="ECO:0000313" key="1">
    <source>
        <dbReference type="EMBL" id="KHN84224.1"/>
    </source>
</evidence>
<keyword evidence="2" id="KW-1185">Reference proteome</keyword>
<dbReference type="Proteomes" id="UP000031036">
    <property type="component" value="Unassembled WGS sequence"/>
</dbReference>
<organism evidence="1 2">
    <name type="scientific">Toxocara canis</name>
    <name type="common">Canine roundworm</name>
    <dbReference type="NCBI Taxonomy" id="6265"/>
    <lineage>
        <taxon>Eukaryota</taxon>
        <taxon>Metazoa</taxon>
        <taxon>Ecdysozoa</taxon>
        <taxon>Nematoda</taxon>
        <taxon>Chromadorea</taxon>
        <taxon>Rhabditida</taxon>
        <taxon>Spirurina</taxon>
        <taxon>Ascaridomorpha</taxon>
        <taxon>Ascaridoidea</taxon>
        <taxon>Toxocaridae</taxon>
        <taxon>Toxocara</taxon>
    </lineage>
</organism>
<dbReference type="EMBL" id="JPKZ01001031">
    <property type="protein sequence ID" value="KHN84224.1"/>
    <property type="molecule type" value="Genomic_DNA"/>
</dbReference>
<evidence type="ECO:0000313" key="2">
    <source>
        <dbReference type="Proteomes" id="UP000031036"/>
    </source>
</evidence>
<reference evidence="1 2" key="1">
    <citation type="submission" date="2014-11" db="EMBL/GenBank/DDBJ databases">
        <title>Genetic blueprint of the zoonotic pathogen Toxocara canis.</title>
        <authorList>
            <person name="Zhu X.-Q."/>
            <person name="Korhonen P.K."/>
            <person name="Cai H."/>
            <person name="Young N.D."/>
            <person name="Nejsum P."/>
            <person name="von Samson-Himmelstjerna G."/>
            <person name="Boag P.R."/>
            <person name="Tan P."/>
            <person name="Li Q."/>
            <person name="Min J."/>
            <person name="Yang Y."/>
            <person name="Wang X."/>
            <person name="Fang X."/>
            <person name="Hall R.S."/>
            <person name="Hofmann A."/>
            <person name="Sternberg P.W."/>
            <person name="Jex A.R."/>
            <person name="Gasser R.B."/>
        </authorList>
    </citation>
    <scope>NUCLEOTIDE SEQUENCE [LARGE SCALE GENOMIC DNA]</scope>
    <source>
        <strain evidence="1">PN_DK_2014</strain>
    </source>
</reference>
<proteinExistence type="predicted"/>